<proteinExistence type="predicted"/>
<dbReference type="AlphaFoldDB" id="A0A5N6EMV9"/>
<gene>
    <name evidence="1" type="ORF">BDV33DRAFT_204828</name>
</gene>
<dbReference type="Proteomes" id="UP000326799">
    <property type="component" value="Unassembled WGS sequence"/>
</dbReference>
<organism evidence="1 2">
    <name type="scientific">Aspergillus novoparasiticus</name>
    <dbReference type="NCBI Taxonomy" id="986946"/>
    <lineage>
        <taxon>Eukaryota</taxon>
        <taxon>Fungi</taxon>
        <taxon>Dikarya</taxon>
        <taxon>Ascomycota</taxon>
        <taxon>Pezizomycotina</taxon>
        <taxon>Eurotiomycetes</taxon>
        <taxon>Eurotiomycetidae</taxon>
        <taxon>Eurotiales</taxon>
        <taxon>Aspergillaceae</taxon>
        <taxon>Aspergillus</taxon>
        <taxon>Aspergillus subgen. Circumdati</taxon>
    </lineage>
</organism>
<sequence>MPKISITQDELTDDCMLKAVLLDNEGNEHESELFLDDYPVVNDHRQPYLEFRE</sequence>
<accession>A0A5N6EMV9</accession>
<keyword evidence="2" id="KW-1185">Reference proteome</keyword>
<evidence type="ECO:0000313" key="2">
    <source>
        <dbReference type="Proteomes" id="UP000326799"/>
    </source>
</evidence>
<protein>
    <submittedName>
        <fullName evidence="1">Uncharacterized protein</fullName>
    </submittedName>
</protein>
<name>A0A5N6EMV9_9EURO</name>
<dbReference type="EMBL" id="ML733443">
    <property type="protein sequence ID" value="KAB8218962.1"/>
    <property type="molecule type" value="Genomic_DNA"/>
</dbReference>
<reference evidence="1 2" key="1">
    <citation type="submission" date="2019-04" db="EMBL/GenBank/DDBJ databases">
        <title>Fungal friends and foes A comparative genomics study of 23 Aspergillus species from section Flavi.</title>
        <authorList>
            <consortium name="DOE Joint Genome Institute"/>
            <person name="Kjaerbolling I."/>
            <person name="Vesth T.C."/>
            <person name="Frisvad J.C."/>
            <person name="Nybo J.L."/>
            <person name="Theobald S."/>
            <person name="Kildgaard S."/>
            <person name="Petersen T.I."/>
            <person name="Kuo A."/>
            <person name="Sato A."/>
            <person name="Lyhne E.K."/>
            <person name="Kogle M.E."/>
            <person name="Wiebenga A."/>
            <person name="Kun R.S."/>
            <person name="Lubbers R.J."/>
            <person name="Makela M.R."/>
            <person name="Barry K."/>
            <person name="Chovatia M."/>
            <person name="Clum A."/>
            <person name="Daum C."/>
            <person name="Haridas S."/>
            <person name="He G."/>
            <person name="LaButti K."/>
            <person name="Lipzen A."/>
            <person name="Mondo S."/>
            <person name="Pangilinan J."/>
            <person name="Riley R."/>
            <person name="Salamov A."/>
            <person name="Simmons B.A."/>
            <person name="Magnuson J.K."/>
            <person name="Henrissat B."/>
            <person name="Mortensen U.H."/>
            <person name="Larsen T.O."/>
            <person name="De vries R.P."/>
            <person name="Grigoriev I.V."/>
            <person name="Machida M."/>
            <person name="Baker S.E."/>
            <person name="Andersen M.R."/>
        </authorList>
    </citation>
    <scope>NUCLEOTIDE SEQUENCE [LARGE SCALE GENOMIC DNA]</scope>
    <source>
        <strain evidence="1 2">CBS 126849</strain>
    </source>
</reference>
<evidence type="ECO:0000313" key="1">
    <source>
        <dbReference type="EMBL" id="KAB8218962.1"/>
    </source>
</evidence>